<dbReference type="AlphaFoldDB" id="A0A9X1T9K2"/>
<keyword evidence="2" id="KW-1185">Reference proteome</keyword>
<protein>
    <submittedName>
        <fullName evidence="1">Uncharacterized protein</fullName>
    </submittedName>
</protein>
<dbReference type="EMBL" id="JAJUWU010000001">
    <property type="protein sequence ID" value="MCE7026398.1"/>
    <property type="molecule type" value="Genomic_DNA"/>
</dbReference>
<sequence length="97" mass="10229">MDNRDVACGTAAPTNLLSRAQRDALGRLCAATYTRSRRGFTAPGQPAISLGTGLALRTAGAAEIRTTPGHPRLVATDLGRKIAGWQQDRRKKTGGGR</sequence>
<evidence type="ECO:0000313" key="1">
    <source>
        <dbReference type="EMBL" id="MCE7026398.1"/>
    </source>
</evidence>
<proteinExistence type="predicted"/>
<name>A0A9X1T9K2_9HYPH</name>
<accession>A0A9X1T9K2</accession>
<reference evidence="1" key="1">
    <citation type="submission" date="2022-01" db="EMBL/GenBank/DDBJ databases">
        <title>Jiella avicenniae sp. nov., a novel endophytic bacterium isolated from bark of Avicennia marina.</title>
        <authorList>
            <person name="Tuo L."/>
        </authorList>
    </citation>
    <scope>NUCLEOTIDE SEQUENCE</scope>
    <source>
        <strain evidence="1">CBK1P-4</strain>
    </source>
</reference>
<comment type="caution">
    <text evidence="1">The sequence shown here is derived from an EMBL/GenBank/DDBJ whole genome shotgun (WGS) entry which is preliminary data.</text>
</comment>
<dbReference type="Proteomes" id="UP001139035">
    <property type="component" value="Unassembled WGS sequence"/>
</dbReference>
<evidence type="ECO:0000313" key="2">
    <source>
        <dbReference type="Proteomes" id="UP001139035"/>
    </source>
</evidence>
<gene>
    <name evidence="1" type="ORF">LZD57_00210</name>
</gene>
<organism evidence="1 2">
    <name type="scientific">Jiella avicenniae</name>
    <dbReference type="NCBI Taxonomy" id="2907202"/>
    <lineage>
        <taxon>Bacteria</taxon>
        <taxon>Pseudomonadati</taxon>
        <taxon>Pseudomonadota</taxon>
        <taxon>Alphaproteobacteria</taxon>
        <taxon>Hyphomicrobiales</taxon>
        <taxon>Aurantimonadaceae</taxon>
        <taxon>Jiella</taxon>
    </lineage>
</organism>
<dbReference type="RefSeq" id="WP_233717102.1">
    <property type="nucleotide sequence ID" value="NZ_JAJUWU010000001.1"/>
</dbReference>